<dbReference type="PROSITE" id="PS00895">
    <property type="entry name" value="3_HYDROXYISOBUT_DH"/>
    <property type="match status" value="1"/>
</dbReference>
<evidence type="ECO:0000256" key="2">
    <source>
        <dbReference type="ARBA" id="ARBA00023002"/>
    </source>
</evidence>
<dbReference type="InterPro" id="IPR036291">
    <property type="entry name" value="NAD(P)-bd_dom_sf"/>
</dbReference>
<dbReference type="InterPro" id="IPR002204">
    <property type="entry name" value="3-OH-isobutyrate_DH-rel_CS"/>
</dbReference>
<evidence type="ECO:0000256" key="1">
    <source>
        <dbReference type="ARBA" id="ARBA00007598"/>
    </source>
</evidence>
<dbReference type="InterPro" id="IPR008927">
    <property type="entry name" value="6-PGluconate_DH-like_C_sf"/>
</dbReference>
<dbReference type="PIRSF" id="PIRSF000103">
    <property type="entry name" value="HIBADH"/>
    <property type="match status" value="1"/>
</dbReference>
<dbReference type="PANTHER" id="PTHR43580">
    <property type="entry name" value="OXIDOREDUCTASE GLYR1-RELATED"/>
    <property type="match status" value="1"/>
</dbReference>
<keyword evidence="2" id="KW-0560">Oxidoreductase</keyword>
<dbReference type="EMBL" id="QEAP01000659">
    <property type="protein sequence ID" value="TPX61730.1"/>
    <property type="molecule type" value="Genomic_DNA"/>
</dbReference>
<comment type="caution">
    <text evidence="5">The sequence shown here is derived from an EMBL/GenBank/DDBJ whole genome shotgun (WGS) entry which is preliminary data.</text>
</comment>
<dbReference type="InterPro" id="IPR051265">
    <property type="entry name" value="HIBADH-related_NP60_sf"/>
</dbReference>
<gene>
    <name evidence="5" type="ORF">CcCBS67573_g08901</name>
</gene>
<evidence type="ECO:0000259" key="4">
    <source>
        <dbReference type="Pfam" id="PF03446"/>
    </source>
</evidence>
<accession>A0A507EEX2</accession>
<proteinExistence type="inferred from homology"/>
<dbReference type="GO" id="GO:0016491">
    <property type="term" value="F:oxidoreductase activity"/>
    <property type="evidence" value="ECO:0007669"/>
    <property type="project" value="UniProtKB-KW"/>
</dbReference>
<dbReference type="Proteomes" id="UP000320333">
    <property type="component" value="Unassembled WGS sequence"/>
</dbReference>
<feature type="active site" evidence="3">
    <location>
        <position position="174"/>
    </location>
</feature>
<evidence type="ECO:0000313" key="5">
    <source>
        <dbReference type="EMBL" id="TPX61730.1"/>
    </source>
</evidence>
<dbReference type="SUPFAM" id="SSF51735">
    <property type="entry name" value="NAD(P)-binding Rossmann-fold domains"/>
    <property type="match status" value="1"/>
</dbReference>
<reference evidence="5 6" key="1">
    <citation type="journal article" date="2019" name="Sci. Rep.">
        <title>Comparative genomics of chytrid fungi reveal insights into the obligate biotrophic and pathogenic lifestyle of Synchytrium endobioticum.</title>
        <authorList>
            <person name="van de Vossenberg B.T.L.H."/>
            <person name="Warris S."/>
            <person name="Nguyen H.D.T."/>
            <person name="van Gent-Pelzer M.P.E."/>
            <person name="Joly D.L."/>
            <person name="van de Geest H.C."/>
            <person name="Bonants P.J.M."/>
            <person name="Smith D.S."/>
            <person name="Levesque C.A."/>
            <person name="van der Lee T.A.J."/>
        </authorList>
    </citation>
    <scope>NUCLEOTIDE SEQUENCE [LARGE SCALE GENOMIC DNA]</scope>
    <source>
        <strain evidence="5 6">CBS 675.73</strain>
    </source>
</reference>
<dbReference type="PANTHER" id="PTHR43580:SF8">
    <property type="entry name" value="6-PHOSPHOGLUCONATE DEHYDROGENASE NADP-BINDING DOMAIN-CONTAINING PROTEIN-RELATED"/>
    <property type="match status" value="1"/>
</dbReference>
<dbReference type="InterPro" id="IPR013328">
    <property type="entry name" value="6PGD_dom2"/>
</dbReference>
<dbReference type="OrthoDB" id="435038at2759"/>
<dbReference type="SUPFAM" id="SSF48179">
    <property type="entry name" value="6-phosphogluconate dehydrogenase C-terminal domain-like"/>
    <property type="match status" value="1"/>
</dbReference>
<evidence type="ECO:0000256" key="3">
    <source>
        <dbReference type="PIRSR" id="PIRSR000103-1"/>
    </source>
</evidence>
<dbReference type="GO" id="GO:0050661">
    <property type="term" value="F:NADP binding"/>
    <property type="evidence" value="ECO:0007669"/>
    <property type="project" value="InterPro"/>
</dbReference>
<keyword evidence="6" id="KW-1185">Reference proteome</keyword>
<sequence>MQATAKVGFVGLGSMGLPMAINIQRGLRAEGRVLHVWNRTAEKARSVVAEGAIQEETLESLCAKCNIIFAMTFDDAALVALHATVSAHSMPGTVLESCSTVDPSLVSRLADKAGAVTLVSAPVFGRPDAAAAALLTGVLAGDQESCDQVEPHLRMTCKKVVRLGTTARAANVVKLSGNFCIAAIIDLLAQAQTLAEKNGVERGAMVDVLTELFPGFSIDGGLKDVGLVRKLAQESGCSTPFADIVNDHLARTKEEEAGGSGADWASLAKVVRKDSGL</sequence>
<dbReference type="InterPro" id="IPR006115">
    <property type="entry name" value="6PGDH_NADP-bd"/>
</dbReference>
<protein>
    <recommendedName>
        <fullName evidence="4">6-phosphogluconate dehydrogenase NADP-binding domain-containing protein</fullName>
    </recommendedName>
</protein>
<dbReference type="Gene3D" id="3.40.50.720">
    <property type="entry name" value="NAD(P)-binding Rossmann-like Domain"/>
    <property type="match status" value="1"/>
</dbReference>
<comment type="similarity">
    <text evidence="1">Belongs to the HIBADH-related family. NP60 subfamily.</text>
</comment>
<name>A0A507EEX2_9FUNG</name>
<feature type="domain" description="6-phosphogluconate dehydrogenase NADP-binding" evidence="4">
    <location>
        <begin position="6"/>
        <end position="163"/>
    </location>
</feature>
<dbReference type="Gene3D" id="1.10.1040.10">
    <property type="entry name" value="N-(1-d-carboxylethyl)-l-norvaline Dehydrogenase, domain 2"/>
    <property type="match status" value="2"/>
</dbReference>
<dbReference type="InterPro" id="IPR015815">
    <property type="entry name" value="HIBADH-related"/>
</dbReference>
<evidence type="ECO:0000313" key="6">
    <source>
        <dbReference type="Proteomes" id="UP000320333"/>
    </source>
</evidence>
<organism evidence="5 6">
    <name type="scientific">Chytriomyces confervae</name>
    <dbReference type="NCBI Taxonomy" id="246404"/>
    <lineage>
        <taxon>Eukaryota</taxon>
        <taxon>Fungi</taxon>
        <taxon>Fungi incertae sedis</taxon>
        <taxon>Chytridiomycota</taxon>
        <taxon>Chytridiomycota incertae sedis</taxon>
        <taxon>Chytridiomycetes</taxon>
        <taxon>Chytridiales</taxon>
        <taxon>Chytriomycetaceae</taxon>
        <taxon>Chytriomyces</taxon>
    </lineage>
</organism>
<dbReference type="AlphaFoldDB" id="A0A507EEX2"/>
<dbReference type="Pfam" id="PF03446">
    <property type="entry name" value="NAD_binding_2"/>
    <property type="match status" value="1"/>
</dbReference>